<organism evidence="1 2">
    <name type="scientific">Hypoxylon rubiginosum</name>
    <dbReference type="NCBI Taxonomy" id="110542"/>
    <lineage>
        <taxon>Eukaryota</taxon>
        <taxon>Fungi</taxon>
        <taxon>Dikarya</taxon>
        <taxon>Ascomycota</taxon>
        <taxon>Pezizomycotina</taxon>
        <taxon>Sordariomycetes</taxon>
        <taxon>Xylariomycetidae</taxon>
        <taxon>Xylariales</taxon>
        <taxon>Hypoxylaceae</taxon>
        <taxon>Hypoxylon</taxon>
    </lineage>
</organism>
<evidence type="ECO:0000313" key="2">
    <source>
        <dbReference type="Proteomes" id="UP001497700"/>
    </source>
</evidence>
<dbReference type="Proteomes" id="UP001497700">
    <property type="component" value="Unassembled WGS sequence"/>
</dbReference>
<evidence type="ECO:0000313" key="1">
    <source>
        <dbReference type="EMBL" id="KAI4864290.1"/>
    </source>
</evidence>
<accession>A0ACB9YZZ1</accession>
<proteinExistence type="predicted"/>
<gene>
    <name evidence="1" type="ORF">F4820DRAFT_458917</name>
</gene>
<comment type="caution">
    <text evidence="1">The sequence shown here is derived from an EMBL/GenBank/DDBJ whole genome shotgun (WGS) entry which is preliminary data.</text>
</comment>
<name>A0ACB9YZZ1_9PEZI</name>
<reference evidence="1 2" key="1">
    <citation type="journal article" date="2022" name="New Phytol.">
        <title>Ecological generalism drives hyperdiversity of secondary metabolite gene clusters in xylarialean endophytes.</title>
        <authorList>
            <person name="Franco M.E.E."/>
            <person name="Wisecaver J.H."/>
            <person name="Arnold A.E."/>
            <person name="Ju Y.M."/>
            <person name="Slot J.C."/>
            <person name="Ahrendt S."/>
            <person name="Moore L.P."/>
            <person name="Eastman K.E."/>
            <person name="Scott K."/>
            <person name="Konkel Z."/>
            <person name="Mondo S.J."/>
            <person name="Kuo A."/>
            <person name="Hayes R.D."/>
            <person name="Haridas S."/>
            <person name="Andreopoulos B."/>
            <person name="Riley R."/>
            <person name="LaButti K."/>
            <person name="Pangilinan J."/>
            <person name="Lipzen A."/>
            <person name="Amirebrahimi M."/>
            <person name="Yan J."/>
            <person name="Adam C."/>
            <person name="Keymanesh K."/>
            <person name="Ng V."/>
            <person name="Louie K."/>
            <person name="Northen T."/>
            <person name="Drula E."/>
            <person name="Henrissat B."/>
            <person name="Hsieh H.M."/>
            <person name="Youens-Clark K."/>
            <person name="Lutzoni F."/>
            <person name="Miadlikowska J."/>
            <person name="Eastwood D.C."/>
            <person name="Hamelin R.C."/>
            <person name="Grigoriev I.V."/>
            <person name="U'Ren J.M."/>
        </authorList>
    </citation>
    <scope>NUCLEOTIDE SEQUENCE [LARGE SCALE GENOMIC DNA]</scope>
    <source>
        <strain evidence="1 2">CBS 119005</strain>
    </source>
</reference>
<sequence>MEESVTYETENTDFWSATEILEPSCVFLPDSPEKVAQAVNLFVQNDCKFSIKGGGHSAIPGAANIHDGILMPMEKLRTFDISPDGSLAKVGSGYLMGDIYAGLDPANLTAMIGRYAKVGLGVALGAGVNYLVNKNGLAIDNVVSFEIVLANSTIVNANATSHPELFKALKGGNNNYGVVTAFTLATEKTDGSIYGGVIYYPESSLDQVLDVVYDYSVRQAVDDHLTHVLPQYGYNGTTDEAINFSPVMYNKGVFELPEIMQGWLDVPHFNSTLRNRQYHDLAVELNEAFADGLVQEQRVFTVYADAQLYKDLWANFLAWCKNYQHIPGFYGFHVNMPITPHAVQQGIAKGGNSLGLEDAGDRVLGAIYFGVTFNSMDDADEVLPAHDDFVKSQQALAESRGLLHKYIMLTYSGYDQPAIESYGAENVQNLLSVQAAYDPNKVFQRLVPGGQKLPSQ</sequence>
<dbReference type="EMBL" id="MU393488">
    <property type="protein sequence ID" value="KAI4864290.1"/>
    <property type="molecule type" value="Genomic_DNA"/>
</dbReference>
<protein>
    <submittedName>
        <fullName evidence="1">Uncharacterized protein</fullName>
    </submittedName>
</protein>
<keyword evidence="2" id="KW-1185">Reference proteome</keyword>